<accession>A0A0T5PEY5</accession>
<dbReference type="PATRIC" id="fig|540747.5.peg.244"/>
<evidence type="ECO:0000313" key="3">
    <source>
        <dbReference type="Proteomes" id="UP000051401"/>
    </source>
</evidence>
<dbReference type="EMBL" id="CP031598">
    <property type="protein sequence ID" value="QEW29185.1"/>
    <property type="molecule type" value="Genomic_DNA"/>
</dbReference>
<dbReference type="OrthoDB" id="3727779at2"/>
<dbReference type="Proteomes" id="UP000325785">
    <property type="component" value="Chromosome"/>
</dbReference>
<proteinExistence type="predicted"/>
<protein>
    <submittedName>
        <fullName evidence="1">Thioeseterase</fullName>
    </submittedName>
</protein>
<dbReference type="SUPFAM" id="SSF54637">
    <property type="entry name" value="Thioesterase/thiol ester dehydrase-isomerase"/>
    <property type="match status" value="1"/>
</dbReference>
<name>A0A0T5PEY5_9RHOB</name>
<dbReference type="STRING" id="540747.SAMN04488031_102474"/>
<dbReference type="AlphaFoldDB" id="A0A0T5PEY5"/>
<dbReference type="Proteomes" id="UP000051401">
    <property type="component" value="Unassembled WGS sequence"/>
</dbReference>
<dbReference type="PANTHER" id="PTHR12475:SF4">
    <property type="entry name" value="PROTEIN THEM6"/>
    <property type="match status" value="1"/>
</dbReference>
<reference evidence="2 4" key="2">
    <citation type="submission" date="2018-08" db="EMBL/GenBank/DDBJ databases">
        <title>Genetic Globetrotter - A new plasmid hitch-hiking vast phylogenetic and geographic distances.</title>
        <authorList>
            <person name="Vollmers J."/>
            <person name="Petersen J."/>
        </authorList>
    </citation>
    <scope>NUCLEOTIDE SEQUENCE [LARGE SCALE GENOMIC DNA]</scope>
    <source>
        <strain evidence="2 4">DSM 26383</strain>
    </source>
</reference>
<dbReference type="InterPro" id="IPR051490">
    <property type="entry name" value="THEM6_lcsJ_thioesterase"/>
</dbReference>
<gene>
    <name evidence="2" type="ORF">RIdsm_05027</name>
    <name evidence="1" type="ORF">XM52_01215</name>
</gene>
<organism evidence="1 3">
    <name type="scientific">Roseovarius indicus</name>
    <dbReference type="NCBI Taxonomy" id="540747"/>
    <lineage>
        <taxon>Bacteria</taxon>
        <taxon>Pseudomonadati</taxon>
        <taxon>Pseudomonadota</taxon>
        <taxon>Alphaproteobacteria</taxon>
        <taxon>Rhodobacterales</taxon>
        <taxon>Roseobacteraceae</taxon>
        <taxon>Roseovarius</taxon>
    </lineage>
</organism>
<evidence type="ECO:0000313" key="2">
    <source>
        <dbReference type="EMBL" id="QEW29185.1"/>
    </source>
</evidence>
<dbReference type="RefSeq" id="WP_057812441.1">
    <property type="nucleotide sequence ID" value="NZ_CP031598.1"/>
</dbReference>
<dbReference type="KEGG" id="rid:RIdsm_05027"/>
<sequence>MYPFIRMFWQIWKYRKAPRLTIFDTHVSHHMCLPWDIDIWMELNNGRTLTLYDLGRIPMAYRVGLVDVLKRKRWGLTMAGASVRYRRRVRTFQTVEMHSRGAYWDDKFFYIEQSMWNRKGECTSHIVYRSAVTGKNGIVPPAQVIRELGVDEVSPPAPEWVKAWIDADTVRPWPPMQD</sequence>
<dbReference type="Gene3D" id="3.10.129.10">
    <property type="entry name" value="Hotdog Thioesterase"/>
    <property type="match status" value="1"/>
</dbReference>
<dbReference type="InterPro" id="IPR029069">
    <property type="entry name" value="HotDog_dom_sf"/>
</dbReference>
<evidence type="ECO:0000313" key="1">
    <source>
        <dbReference type="EMBL" id="KRS19492.1"/>
    </source>
</evidence>
<evidence type="ECO:0000313" key="4">
    <source>
        <dbReference type="Proteomes" id="UP000325785"/>
    </source>
</evidence>
<dbReference type="CDD" id="cd00586">
    <property type="entry name" value="4HBT"/>
    <property type="match status" value="1"/>
</dbReference>
<dbReference type="Pfam" id="PF13279">
    <property type="entry name" value="4HBT_2"/>
    <property type="match status" value="1"/>
</dbReference>
<dbReference type="EMBL" id="LAXI01000001">
    <property type="protein sequence ID" value="KRS19492.1"/>
    <property type="molecule type" value="Genomic_DNA"/>
</dbReference>
<dbReference type="PANTHER" id="PTHR12475">
    <property type="match status" value="1"/>
</dbReference>
<reference evidence="1 3" key="1">
    <citation type="submission" date="2015-04" db="EMBL/GenBank/DDBJ databases">
        <title>The draft genome sequence of Roseovarius indicus B108T.</title>
        <authorList>
            <person name="Li G."/>
            <person name="Lai Q."/>
            <person name="Shao Z."/>
            <person name="Yan P."/>
        </authorList>
    </citation>
    <scope>NUCLEOTIDE SEQUENCE [LARGE SCALE GENOMIC DNA]</scope>
    <source>
        <strain evidence="1 3">B108</strain>
    </source>
</reference>
<keyword evidence="3" id="KW-1185">Reference proteome</keyword>